<dbReference type="PANTHER" id="PTHR32133:SF411">
    <property type="entry name" value="F-BOX DOMAIN-CONTAINING PROTEIN"/>
    <property type="match status" value="1"/>
</dbReference>
<name>M7ZUU3_TRIUA</name>
<dbReference type="AlphaFoldDB" id="M7ZUU3"/>
<dbReference type="OMA" id="TIQKYHV"/>
<dbReference type="InterPro" id="IPR036047">
    <property type="entry name" value="F-box-like_dom_sf"/>
</dbReference>
<reference evidence="2" key="1">
    <citation type="journal article" date="2013" name="Nature">
        <title>Draft genome of the wheat A-genome progenitor Triticum urartu.</title>
        <authorList>
            <person name="Ling H.Q."/>
            <person name="Zhao S."/>
            <person name="Liu D."/>
            <person name="Wang J."/>
            <person name="Sun H."/>
            <person name="Zhang C."/>
            <person name="Fan H."/>
            <person name="Li D."/>
            <person name="Dong L."/>
            <person name="Tao Y."/>
            <person name="Gao C."/>
            <person name="Wu H."/>
            <person name="Li Y."/>
            <person name="Cui Y."/>
            <person name="Guo X."/>
            <person name="Zheng S."/>
            <person name="Wang B."/>
            <person name="Yu K."/>
            <person name="Liang Q."/>
            <person name="Yang W."/>
            <person name="Lou X."/>
            <person name="Chen J."/>
            <person name="Feng M."/>
            <person name="Jian J."/>
            <person name="Zhang X."/>
            <person name="Luo G."/>
            <person name="Jiang Y."/>
            <person name="Liu J."/>
            <person name="Wang Z."/>
            <person name="Sha Y."/>
            <person name="Zhang B."/>
            <person name="Wu H."/>
            <person name="Tang D."/>
            <person name="Shen Q."/>
            <person name="Xue P."/>
            <person name="Zou S."/>
            <person name="Wang X."/>
            <person name="Liu X."/>
            <person name="Wang F."/>
            <person name="Yang Y."/>
            <person name="An X."/>
            <person name="Dong Z."/>
            <person name="Zhang K."/>
            <person name="Zhang X."/>
            <person name="Luo M.C."/>
            <person name="Dvorak J."/>
            <person name="Tong Y."/>
            <person name="Wang J."/>
            <person name="Yang H."/>
            <person name="Li Z."/>
            <person name="Wang D."/>
            <person name="Zhang A."/>
            <person name="Wang J."/>
        </authorList>
    </citation>
    <scope>NUCLEOTIDE SEQUENCE</scope>
</reference>
<sequence>MPPPPAAAPSLPDEILEEIFLRLPPDEPEHLVRASLASKLWLGLLCGPRFRGRYHDHHGAPPMLGFLHTWLENWEDQGPVPHLTSTTKFGARIPDHERDYSPLDCRHGRVLLGDDVNQIPMALVVWDPMTGRRRELEAPDLVVDSHGTAVLCAVGGCDHRACHEGPFQVVFVCVGSKGDDDEDCVAYACVSLPETGDWSKPCPLFDQWGEPCPALLLPAETFFEPTPPVLIEGAALHFMLEVVDDDSVGILKYDLSSHSLSLIDAPIEGSHIPTASILMAMEDGSLGFAHVSGSTLYLWSRLMGSDGVASWSQRTIINLGNLFPIQNPEESLTLVGSVEGRDVLFVPTELGIYEINVESQRWKKLWKRKKLHALIPYMSFYTIQKYHVYPFWNHTAKSIFCRKAATLINKKDGKLGGDKGVVMNKLAERIIL</sequence>
<feature type="domain" description="F-box" evidence="1">
    <location>
        <begin position="10"/>
        <end position="46"/>
    </location>
</feature>
<dbReference type="EMBL" id="KD069586">
    <property type="protein sequence ID" value="EMS63406.1"/>
    <property type="molecule type" value="Genomic_DNA"/>
</dbReference>
<dbReference type="PANTHER" id="PTHR32133">
    <property type="entry name" value="OS07G0120400 PROTEIN"/>
    <property type="match status" value="1"/>
</dbReference>
<proteinExistence type="predicted"/>
<dbReference type="SUPFAM" id="SSF81383">
    <property type="entry name" value="F-box domain"/>
    <property type="match status" value="1"/>
</dbReference>
<dbReference type="STRING" id="4572.M7ZUU3"/>
<accession>M7ZUU3</accession>
<gene>
    <name evidence="2" type="ORF">TRIUR3_16321</name>
</gene>
<protein>
    <recommendedName>
        <fullName evidence="1">F-box domain-containing protein</fullName>
    </recommendedName>
</protein>
<evidence type="ECO:0000313" key="2">
    <source>
        <dbReference type="EMBL" id="EMS63406.1"/>
    </source>
</evidence>
<dbReference type="InterPro" id="IPR001810">
    <property type="entry name" value="F-box_dom"/>
</dbReference>
<evidence type="ECO:0000259" key="1">
    <source>
        <dbReference type="Pfam" id="PF12937"/>
    </source>
</evidence>
<dbReference type="Pfam" id="PF12937">
    <property type="entry name" value="F-box-like"/>
    <property type="match status" value="1"/>
</dbReference>
<organism evidence="2">
    <name type="scientific">Triticum urartu</name>
    <name type="common">Red wild einkorn</name>
    <name type="synonym">Crithodium urartu</name>
    <dbReference type="NCBI Taxonomy" id="4572"/>
    <lineage>
        <taxon>Eukaryota</taxon>
        <taxon>Viridiplantae</taxon>
        <taxon>Streptophyta</taxon>
        <taxon>Embryophyta</taxon>
        <taxon>Tracheophyta</taxon>
        <taxon>Spermatophyta</taxon>
        <taxon>Magnoliopsida</taxon>
        <taxon>Liliopsida</taxon>
        <taxon>Poales</taxon>
        <taxon>Poaceae</taxon>
        <taxon>BOP clade</taxon>
        <taxon>Pooideae</taxon>
        <taxon>Triticodae</taxon>
        <taxon>Triticeae</taxon>
        <taxon>Triticinae</taxon>
        <taxon>Triticum</taxon>
    </lineage>
</organism>